<evidence type="ECO:0000256" key="1">
    <source>
        <dbReference type="SAM" id="MobiDB-lite"/>
    </source>
</evidence>
<evidence type="ECO:0000313" key="2">
    <source>
        <dbReference type="EMBL" id="KAF2241862.1"/>
    </source>
</evidence>
<reference evidence="2" key="1">
    <citation type="journal article" date="2020" name="Stud. Mycol.">
        <title>101 Dothideomycetes genomes: a test case for predicting lifestyles and emergence of pathogens.</title>
        <authorList>
            <person name="Haridas S."/>
            <person name="Albert R."/>
            <person name="Binder M."/>
            <person name="Bloem J."/>
            <person name="Labutti K."/>
            <person name="Salamov A."/>
            <person name="Andreopoulos B."/>
            <person name="Baker S."/>
            <person name="Barry K."/>
            <person name="Bills G."/>
            <person name="Bluhm B."/>
            <person name="Cannon C."/>
            <person name="Castanera R."/>
            <person name="Culley D."/>
            <person name="Daum C."/>
            <person name="Ezra D."/>
            <person name="Gonzalez J."/>
            <person name="Henrissat B."/>
            <person name="Kuo A."/>
            <person name="Liang C."/>
            <person name="Lipzen A."/>
            <person name="Lutzoni F."/>
            <person name="Magnuson J."/>
            <person name="Mondo S."/>
            <person name="Nolan M."/>
            <person name="Ohm R."/>
            <person name="Pangilinan J."/>
            <person name="Park H.-J."/>
            <person name="Ramirez L."/>
            <person name="Alfaro M."/>
            <person name="Sun H."/>
            <person name="Tritt A."/>
            <person name="Yoshinaga Y."/>
            <person name="Zwiers L.-H."/>
            <person name="Turgeon B."/>
            <person name="Goodwin S."/>
            <person name="Spatafora J."/>
            <person name="Crous P."/>
            <person name="Grigoriev I."/>
        </authorList>
    </citation>
    <scope>NUCLEOTIDE SEQUENCE</scope>
    <source>
        <strain evidence="2">CBS 122368</strain>
    </source>
</reference>
<feature type="region of interest" description="Disordered" evidence="1">
    <location>
        <begin position="122"/>
        <end position="142"/>
    </location>
</feature>
<dbReference type="RefSeq" id="XP_033676866.1">
    <property type="nucleotide sequence ID" value="XM_033820276.1"/>
</dbReference>
<protein>
    <submittedName>
        <fullName evidence="2">Uncharacterized protein</fullName>
    </submittedName>
</protein>
<evidence type="ECO:0000313" key="3">
    <source>
        <dbReference type="Proteomes" id="UP000800094"/>
    </source>
</evidence>
<dbReference type="GeneID" id="54573606"/>
<gene>
    <name evidence="2" type="ORF">BU26DRAFT_171586</name>
</gene>
<name>A0A6A6HVU8_9PLEO</name>
<organism evidence="2 3">
    <name type="scientific">Trematosphaeria pertusa</name>
    <dbReference type="NCBI Taxonomy" id="390896"/>
    <lineage>
        <taxon>Eukaryota</taxon>
        <taxon>Fungi</taxon>
        <taxon>Dikarya</taxon>
        <taxon>Ascomycota</taxon>
        <taxon>Pezizomycotina</taxon>
        <taxon>Dothideomycetes</taxon>
        <taxon>Pleosporomycetidae</taxon>
        <taxon>Pleosporales</taxon>
        <taxon>Massarineae</taxon>
        <taxon>Trematosphaeriaceae</taxon>
        <taxon>Trematosphaeria</taxon>
    </lineage>
</organism>
<dbReference type="AlphaFoldDB" id="A0A6A6HVU8"/>
<proteinExistence type="predicted"/>
<dbReference type="Proteomes" id="UP000800094">
    <property type="component" value="Unassembled WGS sequence"/>
</dbReference>
<dbReference type="EMBL" id="ML987210">
    <property type="protein sequence ID" value="KAF2241862.1"/>
    <property type="molecule type" value="Genomic_DNA"/>
</dbReference>
<sequence length="175" mass="19320">MVVASRPTEIIKSNPIGKRLDGFRNTHALNPLDDDNQEVDNEELKATLFDLIVALQILPASRCLPSKKGSENLLHDLARLNIAMISDIIDTARVKPLLDAVLNKQPDEVIWDAVYDAMTASASPPGTLSSSPRTPWSHNTSSFANSTQHRKYVDVPNEMQCTLFMFGAPSRMAMC</sequence>
<accession>A0A6A6HVU8</accession>
<dbReference type="OrthoDB" id="5239118at2759"/>
<keyword evidence="3" id="KW-1185">Reference proteome</keyword>